<comment type="caution">
    <text evidence="2">The sequence shown here is derived from an EMBL/GenBank/DDBJ whole genome shotgun (WGS) entry which is preliminary data.</text>
</comment>
<feature type="chain" id="PRO_5035945059" description="Secreted protein" evidence="1">
    <location>
        <begin position="31"/>
        <end position="84"/>
    </location>
</feature>
<dbReference type="EMBL" id="CM035432">
    <property type="protein sequence ID" value="KAH7294970.1"/>
    <property type="molecule type" value="Genomic_DNA"/>
</dbReference>
<organism evidence="2 3">
    <name type="scientific">Ceratopteris richardii</name>
    <name type="common">Triangle waterfern</name>
    <dbReference type="NCBI Taxonomy" id="49495"/>
    <lineage>
        <taxon>Eukaryota</taxon>
        <taxon>Viridiplantae</taxon>
        <taxon>Streptophyta</taxon>
        <taxon>Embryophyta</taxon>
        <taxon>Tracheophyta</taxon>
        <taxon>Polypodiopsida</taxon>
        <taxon>Polypodiidae</taxon>
        <taxon>Polypodiales</taxon>
        <taxon>Pteridineae</taxon>
        <taxon>Pteridaceae</taxon>
        <taxon>Parkerioideae</taxon>
        <taxon>Ceratopteris</taxon>
    </lineage>
</organism>
<evidence type="ECO:0000313" key="2">
    <source>
        <dbReference type="EMBL" id="KAH7294970.1"/>
    </source>
</evidence>
<reference evidence="2 3" key="1">
    <citation type="submission" date="2021-08" db="EMBL/GenBank/DDBJ databases">
        <title>WGS assembly of Ceratopteris richardii.</title>
        <authorList>
            <person name="Marchant D.B."/>
            <person name="Chen G."/>
            <person name="Jenkins J."/>
            <person name="Shu S."/>
            <person name="Leebens-Mack J."/>
            <person name="Grimwood J."/>
            <person name="Schmutz J."/>
            <person name="Soltis P."/>
            <person name="Soltis D."/>
            <person name="Chen Z.-H."/>
        </authorList>
    </citation>
    <scope>NUCLEOTIDE SEQUENCE [LARGE SCALE GENOMIC DNA]</scope>
    <source>
        <strain evidence="2">Whitten #5841</strain>
        <tissue evidence="2">Leaf</tissue>
    </source>
</reference>
<accession>A0A8T2RG87</accession>
<evidence type="ECO:0000313" key="3">
    <source>
        <dbReference type="Proteomes" id="UP000825935"/>
    </source>
</evidence>
<gene>
    <name evidence="2" type="ORF">KP509_27G026800</name>
</gene>
<dbReference type="AlphaFoldDB" id="A0A8T2RG87"/>
<proteinExistence type="predicted"/>
<dbReference type="Proteomes" id="UP000825935">
    <property type="component" value="Chromosome 27"/>
</dbReference>
<feature type="signal peptide" evidence="1">
    <location>
        <begin position="1"/>
        <end position="30"/>
    </location>
</feature>
<keyword evidence="1" id="KW-0732">Signal</keyword>
<keyword evidence="3" id="KW-1185">Reference proteome</keyword>
<protein>
    <recommendedName>
        <fullName evidence="4">Secreted protein</fullName>
    </recommendedName>
</protein>
<sequence length="84" mass="9379">MLSFPPTRPLKMSWLISLLPISITISSVHGRPSMFPTRVSQTLTPALLKLSRMLFPFKIVLPYKKSDGLITVDSCSSTRTLSPF</sequence>
<evidence type="ECO:0000256" key="1">
    <source>
        <dbReference type="SAM" id="SignalP"/>
    </source>
</evidence>
<evidence type="ECO:0008006" key="4">
    <source>
        <dbReference type="Google" id="ProtNLM"/>
    </source>
</evidence>
<name>A0A8T2RG87_CERRI</name>